<proteinExistence type="predicted"/>
<gene>
    <name evidence="1" type="ORF">TNCT_711581</name>
</gene>
<reference evidence="1" key="1">
    <citation type="submission" date="2020-07" db="EMBL/GenBank/DDBJ databases">
        <title>Multicomponent nature underlies the extraordinary mechanical properties of spider dragline silk.</title>
        <authorList>
            <person name="Kono N."/>
            <person name="Nakamura H."/>
            <person name="Mori M."/>
            <person name="Yoshida Y."/>
            <person name="Ohtoshi R."/>
            <person name="Malay A.D."/>
            <person name="Moran D.A.P."/>
            <person name="Tomita M."/>
            <person name="Numata K."/>
            <person name="Arakawa K."/>
        </authorList>
    </citation>
    <scope>NUCLEOTIDE SEQUENCE</scope>
</reference>
<dbReference type="EMBL" id="BMAO01013234">
    <property type="protein sequence ID" value="GFQ87162.1"/>
    <property type="molecule type" value="Genomic_DNA"/>
</dbReference>
<organism evidence="1 2">
    <name type="scientific">Trichonephila clavata</name>
    <name type="common">Joro spider</name>
    <name type="synonym">Nephila clavata</name>
    <dbReference type="NCBI Taxonomy" id="2740835"/>
    <lineage>
        <taxon>Eukaryota</taxon>
        <taxon>Metazoa</taxon>
        <taxon>Ecdysozoa</taxon>
        <taxon>Arthropoda</taxon>
        <taxon>Chelicerata</taxon>
        <taxon>Arachnida</taxon>
        <taxon>Araneae</taxon>
        <taxon>Araneomorphae</taxon>
        <taxon>Entelegynae</taxon>
        <taxon>Araneoidea</taxon>
        <taxon>Nephilidae</taxon>
        <taxon>Trichonephila</taxon>
    </lineage>
</organism>
<evidence type="ECO:0000313" key="2">
    <source>
        <dbReference type="Proteomes" id="UP000887116"/>
    </source>
</evidence>
<accession>A0A8X6FS23</accession>
<comment type="caution">
    <text evidence="1">The sequence shown here is derived from an EMBL/GenBank/DDBJ whole genome shotgun (WGS) entry which is preliminary data.</text>
</comment>
<dbReference type="Proteomes" id="UP000887116">
    <property type="component" value="Unassembled WGS sequence"/>
</dbReference>
<dbReference type="OrthoDB" id="10278652at2759"/>
<sequence>MAWDFACVNRKSMKDLPFKIQLQLSSFFPWGPLALQITSLTARRTADAIHKEPKANDFRHINSRTRFFFIGGERSDCLALFAKERLKSKII</sequence>
<protein>
    <submittedName>
        <fullName evidence="1">Uncharacterized protein</fullName>
    </submittedName>
</protein>
<name>A0A8X6FS23_TRICU</name>
<evidence type="ECO:0000313" key="1">
    <source>
        <dbReference type="EMBL" id="GFQ87162.1"/>
    </source>
</evidence>
<dbReference type="AlphaFoldDB" id="A0A8X6FS23"/>
<keyword evidence="2" id="KW-1185">Reference proteome</keyword>